<comment type="caution">
    <text evidence="2">The sequence shown here is derived from an EMBL/GenBank/DDBJ whole genome shotgun (WGS) entry which is preliminary data.</text>
</comment>
<feature type="domain" description="Imm33-like" evidence="1">
    <location>
        <begin position="10"/>
        <end position="112"/>
    </location>
</feature>
<gene>
    <name evidence="2" type="ORF">REB14_08665</name>
</gene>
<dbReference type="Proteomes" id="UP001260959">
    <property type="component" value="Unassembled WGS sequence"/>
</dbReference>
<accession>A0ABU1E369</accession>
<sequence length="119" mass="13863">MIDNKYFKLQEEICGRYSQDKDLVSLDSLIALGKNFDPSLQINGLRHPRTETLNGWYIWSGEDFNPEEFDFFSPSHTHHLLDNASFVIKYLGLPAGNRFLIDSKGYEDIWFDESLLIED</sequence>
<dbReference type="RefSeq" id="WP_309521983.1">
    <property type="nucleotide sequence ID" value="NZ_JAVIXS010000006.1"/>
</dbReference>
<protein>
    <recommendedName>
        <fullName evidence="1">Imm33-like domain-containing protein</fullName>
    </recommendedName>
</protein>
<reference evidence="2 3" key="1">
    <citation type="submission" date="2023-08" db="EMBL/GenBank/DDBJ databases">
        <authorList>
            <person name="Maltman C."/>
        </authorList>
    </citation>
    <scope>NUCLEOTIDE SEQUENCE [LARGE SCALE GENOMIC DNA]</scope>
    <source>
        <strain evidence="2 3">ES2</strain>
    </source>
</reference>
<name>A0ABU1E369_9FLAO</name>
<dbReference type="Pfam" id="PF24719">
    <property type="entry name" value="Imm33-like"/>
    <property type="match status" value="1"/>
</dbReference>
<organism evidence="2 3">
    <name type="scientific">Chryseobacterium metallicongregator</name>
    <dbReference type="NCBI Taxonomy" id="3073042"/>
    <lineage>
        <taxon>Bacteria</taxon>
        <taxon>Pseudomonadati</taxon>
        <taxon>Bacteroidota</taxon>
        <taxon>Flavobacteriia</taxon>
        <taxon>Flavobacteriales</taxon>
        <taxon>Weeksellaceae</taxon>
        <taxon>Chryseobacterium group</taxon>
        <taxon>Chryseobacterium</taxon>
    </lineage>
</organism>
<evidence type="ECO:0000313" key="2">
    <source>
        <dbReference type="EMBL" id="MDR4952242.1"/>
    </source>
</evidence>
<evidence type="ECO:0000313" key="3">
    <source>
        <dbReference type="Proteomes" id="UP001260959"/>
    </source>
</evidence>
<dbReference type="EMBL" id="JAVIXS010000006">
    <property type="protein sequence ID" value="MDR4952242.1"/>
    <property type="molecule type" value="Genomic_DNA"/>
</dbReference>
<keyword evidence="3" id="KW-1185">Reference proteome</keyword>
<proteinExistence type="predicted"/>
<dbReference type="InterPro" id="IPR056509">
    <property type="entry name" value="Imm33-like"/>
</dbReference>
<evidence type="ECO:0000259" key="1">
    <source>
        <dbReference type="Pfam" id="PF24719"/>
    </source>
</evidence>